<name>U1MUG9_9MICO</name>
<keyword evidence="8" id="KW-1185">Reference proteome</keyword>
<feature type="transmembrane region" description="Helical" evidence="6">
    <location>
        <begin position="204"/>
        <end position="226"/>
    </location>
</feature>
<organism evidence="7 8">
    <name type="scientific">Agrococcus pavilionensis RW1</name>
    <dbReference type="NCBI Taxonomy" id="1330458"/>
    <lineage>
        <taxon>Bacteria</taxon>
        <taxon>Bacillati</taxon>
        <taxon>Actinomycetota</taxon>
        <taxon>Actinomycetes</taxon>
        <taxon>Micrococcales</taxon>
        <taxon>Microbacteriaceae</taxon>
        <taxon>Agrococcus</taxon>
    </lineage>
</organism>
<evidence type="ECO:0000256" key="2">
    <source>
        <dbReference type="ARBA" id="ARBA00022475"/>
    </source>
</evidence>
<accession>U1MUG9</accession>
<feature type="transmembrane region" description="Helical" evidence="6">
    <location>
        <begin position="336"/>
        <end position="353"/>
    </location>
</feature>
<evidence type="ECO:0000256" key="1">
    <source>
        <dbReference type="ARBA" id="ARBA00004651"/>
    </source>
</evidence>
<dbReference type="InterPro" id="IPR001851">
    <property type="entry name" value="ABC_transp_permease"/>
</dbReference>
<feature type="transmembrane region" description="Helical" evidence="6">
    <location>
        <begin position="256"/>
        <end position="275"/>
    </location>
</feature>
<evidence type="ECO:0000256" key="4">
    <source>
        <dbReference type="ARBA" id="ARBA00022989"/>
    </source>
</evidence>
<feature type="transmembrane region" description="Helical" evidence="6">
    <location>
        <begin position="54"/>
        <end position="72"/>
    </location>
</feature>
<keyword evidence="2" id="KW-1003">Cell membrane</keyword>
<dbReference type="CDD" id="cd06579">
    <property type="entry name" value="TM_PBP1_transp_AraH_like"/>
    <property type="match status" value="1"/>
</dbReference>
<reference evidence="7 8" key="1">
    <citation type="journal article" date="2013" name="Genome Announc.">
        <title>First draft genome sequence from a member of the genus agrococcus, isolated from modern microbialites.</title>
        <authorList>
            <person name="White R.A.III."/>
            <person name="Grassa C.J."/>
            <person name="Suttle C.A."/>
        </authorList>
    </citation>
    <scope>NUCLEOTIDE SEQUENCE [LARGE SCALE GENOMIC DNA]</scope>
    <source>
        <strain evidence="7 8">RW1</strain>
    </source>
</reference>
<evidence type="ECO:0000256" key="5">
    <source>
        <dbReference type="ARBA" id="ARBA00023136"/>
    </source>
</evidence>
<evidence type="ECO:0000256" key="6">
    <source>
        <dbReference type="SAM" id="Phobius"/>
    </source>
</evidence>
<keyword evidence="5 6" id="KW-0472">Membrane</keyword>
<evidence type="ECO:0008006" key="9">
    <source>
        <dbReference type="Google" id="ProtNLM"/>
    </source>
</evidence>
<feature type="transmembrane region" description="Helical" evidence="6">
    <location>
        <begin position="163"/>
        <end position="184"/>
    </location>
</feature>
<evidence type="ECO:0000313" key="8">
    <source>
        <dbReference type="Proteomes" id="UP000016462"/>
    </source>
</evidence>
<feature type="transmembrane region" description="Helical" evidence="6">
    <location>
        <begin position="281"/>
        <end position="304"/>
    </location>
</feature>
<keyword evidence="3 6" id="KW-0812">Transmembrane</keyword>
<sequence>MSAKRLLMGRKQPVETTMMTTLDDAELDRTRRPRTPLQGFGAFLGKGDGDVARVLVLLLIVVVIGLVAPNFISKASWMALSQTATVVALLAIGQTFVIITGGIDLSVGAVMACSAVIGAVVMRELAAGGADPSIAILVGLVTSLGIGSLAGLINGLIITKLRITPFIVTLGMLSVATGSMNLISGGAEIVGLPPQLGSIGNTPLGGWFTVPVLVTILVAVVAGVALSQTRFGLRTFAVGSNQGAARRVGIGVDWHIVRVYVFAGFLAAVAGFLLTSRFVSASTMAGTGMELSSIAAAVIGGASLMGGRGSILGTMVGALIMAALQIGLIIAGVASFWQTIAIGIITVAAVYGDQIRIKYSGERS</sequence>
<evidence type="ECO:0000313" key="7">
    <source>
        <dbReference type="EMBL" id="ERG64270.1"/>
    </source>
</evidence>
<dbReference type="PANTHER" id="PTHR32196">
    <property type="entry name" value="ABC TRANSPORTER PERMEASE PROTEIN YPHD-RELATED-RELATED"/>
    <property type="match status" value="1"/>
</dbReference>
<protein>
    <recommendedName>
        <fullName evidence="9">ABC transporter permease</fullName>
    </recommendedName>
</protein>
<dbReference type="GO" id="GO:0022857">
    <property type="term" value="F:transmembrane transporter activity"/>
    <property type="evidence" value="ECO:0007669"/>
    <property type="project" value="InterPro"/>
</dbReference>
<dbReference type="PANTHER" id="PTHR32196:SF72">
    <property type="entry name" value="RIBOSE IMPORT PERMEASE PROTEIN RBSC"/>
    <property type="match status" value="1"/>
</dbReference>
<dbReference type="EMBL" id="ASHR01000024">
    <property type="protein sequence ID" value="ERG64270.1"/>
    <property type="molecule type" value="Genomic_DNA"/>
</dbReference>
<dbReference type="Pfam" id="PF02653">
    <property type="entry name" value="BPD_transp_2"/>
    <property type="match status" value="1"/>
</dbReference>
<evidence type="ECO:0000256" key="3">
    <source>
        <dbReference type="ARBA" id="ARBA00022692"/>
    </source>
</evidence>
<keyword evidence="4 6" id="KW-1133">Transmembrane helix</keyword>
<proteinExistence type="predicted"/>
<gene>
    <name evidence="7" type="ORF">L332_07365</name>
</gene>
<feature type="transmembrane region" description="Helical" evidence="6">
    <location>
        <begin position="134"/>
        <end position="156"/>
    </location>
</feature>
<dbReference type="AlphaFoldDB" id="U1MUG9"/>
<comment type="subcellular location">
    <subcellularLocation>
        <location evidence="1">Cell membrane</location>
        <topology evidence="1">Multi-pass membrane protein</topology>
    </subcellularLocation>
</comment>
<feature type="transmembrane region" description="Helical" evidence="6">
    <location>
        <begin position="311"/>
        <end position="330"/>
    </location>
</feature>
<feature type="transmembrane region" description="Helical" evidence="6">
    <location>
        <begin position="78"/>
        <end position="98"/>
    </location>
</feature>
<dbReference type="Proteomes" id="UP000016462">
    <property type="component" value="Unassembled WGS sequence"/>
</dbReference>
<dbReference type="GO" id="GO:0005886">
    <property type="term" value="C:plasma membrane"/>
    <property type="evidence" value="ECO:0007669"/>
    <property type="project" value="UniProtKB-SubCell"/>
</dbReference>
<comment type="caution">
    <text evidence="7">The sequence shown here is derived from an EMBL/GenBank/DDBJ whole genome shotgun (WGS) entry which is preliminary data.</text>
</comment>